<evidence type="ECO:0000256" key="7">
    <source>
        <dbReference type="SAM" id="MobiDB-lite"/>
    </source>
</evidence>
<feature type="transmembrane region" description="Helical" evidence="8">
    <location>
        <begin position="220"/>
        <end position="244"/>
    </location>
</feature>
<protein>
    <submittedName>
        <fullName evidence="10">Amino acid permease</fullName>
    </submittedName>
</protein>
<keyword evidence="11" id="KW-1185">Reference proteome</keyword>
<keyword evidence="2" id="KW-0813">Transport</keyword>
<feature type="transmembrane region" description="Helical" evidence="8">
    <location>
        <begin position="397"/>
        <end position="417"/>
    </location>
</feature>
<evidence type="ECO:0000256" key="2">
    <source>
        <dbReference type="ARBA" id="ARBA00022448"/>
    </source>
</evidence>
<keyword evidence="6 8" id="KW-0472">Membrane</keyword>
<keyword evidence="3 8" id="KW-0812">Transmembrane</keyword>
<dbReference type="Proteomes" id="UP000247476">
    <property type="component" value="Unassembled WGS sequence"/>
</dbReference>
<evidence type="ECO:0000256" key="4">
    <source>
        <dbReference type="ARBA" id="ARBA00022970"/>
    </source>
</evidence>
<proteinExistence type="predicted"/>
<dbReference type="InterPro" id="IPR004841">
    <property type="entry name" value="AA-permease/SLC12A_dom"/>
</dbReference>
<comment type="caution">
    <text evidence="10">The sequence shown here is derived from an EMBL/GenBank/DDBJ whole genome shotgun (WGS) entry which is preliminary data.</text>
</comment>
<evidence type="ECO:0000259" key="9">
    <source>
        <dbReference type="Pfam" id="PF00324"/>
    </source>
</evidence>
<feature type="transmembrane region" description="Helical" evidence="8">
    <location>
        <begin position="352"/>
        <end position="376"/>
    </location>
</feature>
<keyword evidence="4" id="KW-0029">Amino-acid transport</keyword>
<feature type="transmembrane region" description="Helical" evidence="8">
    <location>
        <begin position="481"/>
        <end position="499"/>
    </location>
</feature>
<feature type="transmembrane region" description="Helical" evidence="8">
    <location>
        <begin position="190"/>
        <end position="208"/>
    </location>
</feature>
<name>A0A2V5JZ34_9BACL</name>
<dbReference type="GO" id="GO:0006865">
    <property type="term" value="P:amino acid transport"/>
    <property type="evidence" value="ECO:0007669"/>
    <property type="project" value="UniProtKB-KW"/>
</dbReference>
<feature type="transmembrane region" description="Helical" evidence="8">
    <location>
        <begin position="111"/>
        <end position="129"/>
    </location>
</feature>
<evidence type="ECO:0000256" key="8">
    <source>
        <dbReference type="SAM" id="Phobius"/>
    </source>
</evidence>
<evidence type="ECO:0000256" key="5">
    <source>
        <dbReference type="ARBA" id="ARBA00022989"/>
    </source>
</evidence>
<evidence type="ECO:0000313" key="10">
    <source>
        <dbReference type="EMBL" id="PYI52078.1"/>
    </source>
</evidence>
<dbReference type="GO" id="GO:0055085">
    <property type="term" value="P:transmembrane transport"/>
    <property type="evidence" value="ECO:0007669"/>
    <property type="project" value="InterPro"/>
</dbReference>
<feature type="transmembrane region" description="Helical" evidence="8">
    <location>
        <begin position="423"/>
        <end position="444"/>
    </location>
</feature>
<feature type="transmembrane region" description="Helical" evidence="8">
    <location>
        <begin position="456"/>
        <end position="475"/>
    </location>
</feature>
<dbReference type="AlphaFoldDB" id="A0A2V5JZ34"/>
<dbReference type="PANTHER" id="PTHR43495">
    <property type="entry name" value="GABA PERMEASE"/>
    <property type="match status" value="1"/>
</dbReference>
<keyword evidence="5 8" id="KW-1133">Transmembrane helix</keyword>
<comment type="subcellular location">
    <subcellularLocation>
        <location evidence="1">Membrane</location>
        <topology evidence="1">Multi-pass membrane protein</topology>
    </subcellularLocation>
</comment>
<dbReference type="EMBL" id="QJVJ01000010">
    <property type="protein sequence ID" value="PYI52078.1"/>
    <property type="molecule type" value="Genomic_DNA"/>
</dbReference>
<dbReference type="PANTHER" id="PTHR43495:SF5">
    <property type="entry name" value="GAMMA-AMINOBUTYRIC ACID PERMEASE"/>
    <property type="match status" value="1"/>
</dbReference>
<feature type="transmembrane region" description="Helical" evidence="8">
    <location>
        <begin position="299"/>
        <end position="323"/>
    </location>
</feature>
<feature type="region of interest" description="Disordered" evidence="7">
    <location>
        <begin position="535"/>
        <end position="559"/>
    </location>
</feature>
<dbReference type="Gene3D" id="1.20.1740.10">
    <property type="entry name" value="Amino acid/polyamine transporter I"/>
    <property type="match status" value="1"/>
</dbReference>
<feature type="transmembrane region" description="Helical" evidence="8">
    <location>
        <begin position="80"/>
        <end position="99"/>
    </location>
</feature>
<feature type="compositionally biased region" description="Basic and acidic residues" evidence="7">
    <location>
        <begin position="546"/>
        <end position="559"/>
    </location>
</feature>
<evidence type="ECO:0000256" key="1">
    <source>
        <dbReference type="ARBA" id="ARBA00004141"/>
    </source>
</evidence>
<evidence type="ECO:0000256" key="3">
    <source>
        <dbReference type="ARBA" id="ARBA00022692"/>
    </source>
</evidence>
<dbReference type="Pfam" id="PF00324">
    <property type="entry name" value="AA_permease"/>
    <property type="match status" value="1"/>
</dbReference>
<evidence type="ECO:0000256" key="6">
    <source>
        <dbReference type="ARBA" id="ARBA00023136"/>
    </source>
</evidence>
<gene>
    <name evidence="10" type="ORF">DLM86_21575</name>
</gene>
<accession>A0A2V5JZ34</accession>
<feature type="transmembrane region" description="Helical" evidence="8">
    <location>
        <begin position="150"/>
        <end position="170"/>
    </location>
</feature>
<reference evidence="10 11" key="1">
    <citation type="submission" date="2018-05" db="EMBL/GenBank/DDBJ databases">
        <title>Paenibacillus flagellatus sp. nov., isolated from selenium mineral soil.</title>
        <authorList>
            <person name="Dai X."/>
        </authorList>
    </citation>
    <scope>NUCLEOTIDE SEQUENCE [LARGE SCALE GENOMIC DNA]</scope>
    <source>
        <strain evidence="10 11">DXL2</strain>
    </source>
</reference>
<feature type="transmembrane region" description="Helical" evidence="8">
    <location>
        <begin position="264"/>
        <end position="287"/>
    </location>
</feature>
<feature type="domain" description="Amino acid permease/ SLC12A" evidence="9">
    <location>
        <begin position="86"/>
        <end position="448"/>
    </location>
</feature>
<dbReference type="OrthoDB" id="9780162at2"/>
<evidence type="ECO:0000313" key="11">
    <source>
        <dbReference type="Proteomes" id="UP000247476"/>
    </source>
</evidence>
<organism evidence="10 11">
    <name type="scientific">Paenibacillus flagellatus</name>
    <dbReference type="NCBI Taxonomy" id="2211139"/>
    <lineage>
        <taxon>Bacteria</taxon>
        <taxon>Bacillati</taxon>
        <taxon>Bacillota</taxon>
        <taxon>Bacilli</taxon>
        <taxon>Bacillales</taxon>
        <taxon>Paenibacillaceae</taxon>
        <taxon>Paenibacillus</taxon>
    </lineage>
</organism>
<sequence length="559" mass="59975">MPSKLSSPVSDWYFAFLFFLRQTSLSYHNGLVPSSDRFAIADFPESWGYWSCLTLTDIPLEDDRPVAGKEDGKPEQPLKWWQLSLLGVACTIGTGYFLGSGVGLRIGGPSFLFAFALAAAGTYAVYDALAKMTAAEPAKGSFRTYAKRAFGRWAGFSVGWVYGCSELLIMGSQLTALSLFTRLWLPGWPMWTFAAAYASLALLVMLTGTKGFERLEHLFAVVKLSAIALFLVLAGLALFGTFGGGARPPAFPATSAALFPAGALGTWSSLIFAFYAFGGIEIMGLMANRLRNPEEAPKAGRFMLGTLAVLYAGSIALVVTLVAPGTFPEKQSPFAVALGGFGLPYVPHAFNAILIVAGFSTMIASMFAVTGMIVTLAEDRDAPRPFARRMGRRRIPVLALALTTGGMAASVTAAFLIPESVYVVVTTAAGLMLLYNWLFILLSAGRLVRPSGPFRAIRYTGLAAIVLAVAGTTLHPTSRPGFFVSLAFAAAIGLVALIMRKRWKRSEAGSAGGVRAAFVPDWNPRLRVSFLAEQSSESFQPEVGAEDEKRQPGHDRDDR</sequence>
<dbReference type="GO" id="GO:0016020">
    <property type="term" value="C:membrane"/>
    <property type="evidence" value="ECO:0007669"/>
    <property type="project" value="UniProtKB-SubCell"/>
</dbReference>